<dbReference type="GO" id="GO:0006508">
    <property type="term" value="P:proteolysis"/>
    <property type="evidence" value="ECO:0007669"/>
    <property type="project" value="InterPro"/>
</dbReference>
<sequence length="256" mass="28932">MCKNDVYRDRFGFDVVVLKDKTKAEMEASLKAIAAGFKHPWRCFVCFFLSHGLGVEYLADFDGNRVNVRLLIKLFDGDNCPRMVGKPKLFFAQMCRGFDAAEYRRSMQKYDAAGCILFEDSLPANVSPDRDRLVCYATTEGRMAPLDPEKGSLFIQTLTKVLRVVGGKLKIEEVLGIVTNMVDKQAEEKYKVCPVFDSTLIGKLTFPTHPKNENAGKLVLKKMMKNKTLSDALEMDANMKSDMSEALRQNFQKLLV</sequence>
<reference evidence="5 6" key="1">
    <citation type="submission" date="2024-02" db="EMBL/GenBank/DDBJ databases">
        <title>Chromosome-scale genome assembly of the rough periwinkle Littorina saxatilis.</title>
        <authorList>
            <person name="De Jode A."/>
            <person name="Faria R."/>
            <person name="Formenti G."/>
            <person name="Sims Y."/>
            <person name="Smith T.P."/>
            <person name="Tracey A."/>
            <person name="Wood J.M.D."/>
            <person name="Zagrodzka Z.B."/>
            <person name="Johannesson K."/>
            <person name="Butlin R.K."/>
            <person name="Leder E.H."/>
        </authorList>
    </citation>
    <scope>NUCLEOTIDE SEQUENCE [LARGE SCALE GENOMIC DNA]</scope>
    <source>
        <strain evidence="5">Snail1</strain>
        <tissue evidence="5">Muscle</tissue>
    </source>
</reference>
<dbReference type="PROSITE" id="PS50208">
    <property type="entry name" value="CASPASE_P20"/>
    <property type="match status" value="1"/>
</dbReference>
<gene>
    <name evidence="5" type="ORF">V1264_018989</name>
</gene>
<dbReference type="PANTHER" id="PTHR22576:SF41">
    <property type="entry name" value="CASPASE 14, APOPTOSIS-RELATED CYSTEINE PEPTIDASE"/>
    <property type="match status" value="1"/>
</dbReference>
<comment type="similarity">
    <text evidence="1 2">Belongs to the peptidase C14A family.</text>
</comment>
<dbReference type="SUPFAM" id="SSF52129">
    <property type="entry name" value="Caspase-like"/>
    <property type="match status" value="1"/>
</dbReference>
<dbReference type="EMBL" id="JBAMIC010000008">
    <property type="protein sequence ID" value="KAK7104235.1"/>
    <property type="molecule type" value="Genomic_DNA"/>
</dbReference>
<comment type="caution">
    <text evidence="5">The sequence shown here is derived from an EMBL/GenBank/DDBJ whole genome shotgun (WGS) entry which is preliminary data.</text>
</comment>
<dbReference type="InterPro" id="IPR015917">
    <property type="entry name" value="Pept_C14A"/>
</dbReference>
<dbReference type="InterPro" id="IPR002138">
    <property type="entry name" value="Pept_C14_p10"/>
</dbReference>
<dbReference type="InterPro" id="IPR029030">
    <property type="entry name" value="Caspase-like_dom_sf"/>
</dbReference>
<dbReference type="InterPro" id="IPR052039">
    <property type="entry name" value="Caspase-related_regulators"/>
</dbReference>
<evidence type="ECO:0000256" key="2">
    <source>
        <dbReference type="RuleBase" id="RU003971"/>
    </source>
</evidence>
<dbReference type="PRINTS" id="PR00376">
    <property type="entry name" value="IL1BCENZYME"/>
</dbReference>
<evidence type="ECO:0000259" key="3">
    <source>
        <dbReference type="PROSITE" id="PS50207"/>
    </source>
</evidence>
<keyword evidence="6" id="KW-1185">Reference proteome</keyword>
<dbReference type="InterPro" id="IPR016129">
    <property type="entry name" value="Caspase_his_AS"/>
</dbReference>
<evidence type="ECO:0000313" key="6">
    <source>
        <dbReference type="Proteomes" id="UP001374579"/>
    </source>
</evidence>
<dbReference type="Proteomes" id="UP001374579">
    <property type="component" value="Unassembled WGS sequence"/>
</dbReference>
<feature type="domain" description="Caspase family p20" evidence="4">
    <location>
        <begin position="11"/>
        <end position="99"/>
    </location>
</feature>
<organism evidence="5 6">
    <name type="scientific">Littorina saxatilis</name>
    <dbReference type="NCBI Taxonomy" id="31220"/>
    <lineage>
        <taxon>Eukaryota</taxon>
        <taxon>Metazoa</taxon>
        <taxon>Spiralia</taxon>
        <taxon>Lophotrochozoa</taxon>
        <taxon>Mollusca</taxon>
        <taxon>Gastropoda</taxon>
        <taxon>Caenogastropoda</taxon>
        <taxon>Littorinimorpha</taxon>
        <taxon>Littorinoidea</taxon>
        <taxon>Littorinidae</taxon>
        <taxon>Littorina</taxon>
    </lineage>
</organism>
<dbReference type="GO" id="GO:0004197">
    <property type="term" value="F:cysteine-type endopeptidase activity"/>
    <property type="evidence" value="ECO:0007669"/>
    <property type="project" value="InterPro"/>
</dbReference>
<dbReference type="PROSITE" id="PS50207">
    <property type="entry name" value="CASPASE_P10"/>
    <property type="match status" value="1"/>
</dbReference>
<dbReference type="Gene3D" id="3.40.50.1460">
    <property type="match status" value="1"/>
</dbReference>
<feature type="domain" description="Caspase family p10" evidence="3">
    <location>
        <begin position="129"/>
        <end position="208"/>
    </location>
</feature>
<dbReference type="PROSITE" id="PS01121">
    <property type="entry name" value="CASPASE_HIS"/>
    <property type="match status" value="1"/>
</dbReference>
<proteinExistence type="inferred from homology"/>
<evidence type="ECO:0000256" key="1">
    <source>
        <dbReference type="ARBA" id="ARBA00010134"/>
    </source>
</evidence>
<evidence type="ECO:0000313" key="5">
    <source>
        <dbReference type="EMBL" id="KAK7104235.1"/>
    </source>
</evidence>
<name>A0AAN9BE91_9CAEN</name>
<evidence type="ECO:0000259" key="4">
    <source>
        <dbReference type="PROSITE" id="PS50208"/>
    </source>
</evidence>
<dbReference type="AlphaFoldDB" id="A0AAN9BE91"/>
<protein>
    <submittedName>
        <fullName evidence="5">Uncharacterized protein</fullName>
    </submittedName>
</protein>
<dbReference type="InterPro" id="IPR001309">
    <property type="entry name" value="Pept_C14_p20"/>
</dbReference>
<dbReference type="PANTHER" id="PTHR22576">
    <property type="entry name" value="MUCOSA ASSOCIATED LYMPHOID TISSUE LYMPHOMA TRANSLOCATION PROTEIN 1/PARACASPASE"/>
    <property type="match status" value="1"/>
</dbReference>
<accession>A0AAN9BE91</accession>
<dbReference type="Pfam" id="PF00656">
    <property type="entry name" value="Peptidase_C14"/>
    <property type="match status" value="1"/>
</dbReference>
<dbReference type="InterPro" id="IPR011600">
    <property type="entry name" value="Pept_C14_caspase"/>
</dbReference>
<dbReference type="SMART" id="SM00115">
    <property type="entry name" value="CASc"/>
    <property type="match status" value="1"/>
</dbReference>